<protein>
    <submittedName>
        <fullName evidence="2">Uncharacterized protein</fullName>
    </submittedName>
</protein>
<evidence type="ECO:0000256" key="1">
    <source>
        <dbReference type="SAM" id="MobiDB-lite"/>
    </source>
</evidence>
<dbReference type="EMBL" id="KB708117">
    <property type="protein sequence ID" value="EMR80591.1"/>
    <property type="molecule type" value="Genomic_DNA"/>
</dbReference>
<feature type="compositionally biased region" description="Basic and acidic residues" evidence="1">
    <location>
        <begin position="466"/>
        <end position="483"/>
    </location>
</feature>
<evidence type="ECO:0000313" key="2">
    <source>
        <dbReference type="EMBL" id="EMR80591.1"/>
    </source>
</evidence>
<dbReference type="OrthoDB" id="3533179at2759"/>
<name>M7TB15_BOTF1</name>
<feature type="region of interest" description="Disordered" evidence="1">
    <location>
        <begin position="466"/>
        <end position="546"/>
    </location>
</feature>
<feature type="region of interest" description="Disordered" evidence="1">
    <location>
        <begin position="377"/>
        <end position="439"/>
    </location>
</feature>
<proteinExistence type="predicted"/>
<sequence length="546" mass="61106">MEQKEPSNETTNTVKSLKEAYPGNIVKHAHCFMIVRPLEGCKVEKSVSIINDSTFKQSSATRLRQLAFTVDVTPIDVALTLLRHFLSLNANFGIPEITITAEETAFYKAAWSNIGWRSEEDHEVKYQLVKKLLGTQELSEEDIKNADLSFESIFGHQRLRWLFKEHPCLNVASRLVIQKMVDEPDTAWKKGEVDLETFLRFNELKWDGSLEIDQFINSQFSGVKRGNHLRAHFSARPCFFSILYEPGRKSRSISEIRTFQMAGFMTTPLNPDEVEFVCDDRKHTYVITAIIKLGDKNGLKDDIRTYTYKGKEIKPHQTVGGQIEGTARSEYEATGKRWSIEDKGRYMLFYYRISLDDGGPNPETYIIKDGPEFEPRDWCQDDIPMDDAPVTPKETTVESSKKVAGQLSSGDGALGSKNKSRSLSTQNDDPGDRNSGANDKSCHYCGVFGHLEAKCWRKYPNLHPDNLHHNKEGNSGHKSESGRGSKSRPSRGSGSGPSRGSGSGPSRGSGSGPSRGIGVSSVRRSDSGASNKSSKSVRFDDRHLYD</sequence>
<feature type="compositionally biased region" description="Low complexity" evidence="1">
    <location>
        <begin position="516"/>
        <end position="536"/>
    </location>
</feature>
<dbReference type="AlphaFoldDB" id="M7TB15"/>
<dbReference type="STRING" id="1290391.M7TB15"/>
<feature type="compositionally biased region" description="Gly residues" evidence="1">
    <location>
        <begin position="493"/>
        <end position="515"/>
    </location>
</feature>
<evidence type="ECO:0000313" key="3">
    <source>
        <dbReference type="Proteomes" id="UP000012045"/>
    </source>
</evidence>
<gene>
    <name evidence="2" type="ORF">BcDW1_10805</name>
</gene>
<accession>M7TB15</accession>
<dbReference type="HOGENOM" id="CLU_498727_0_0_1"/>
<organism evidence="2 3">
    <name type="scientific">Botryotinia fuckeliana (strain BcDW1)</name>
    <name type="common">Noble rot fungus</name>
    <name type="synonym">Botrytis cinerea</name>
    <dbReference type="NCBI Taxonomy" id="1290391"/>
    <lineage>
        <taxon>Eukaryota</taxon>
        <taxon>Fungi</taxon>
        <taxon>Dikarya</taxon>
        <taxon>Ascomycota</taxon>
        <taxon>Pezizomycotina</taxon>
        <taxon>Leotiomycetes</taxon>
        <taxon>Helotiales</taxon>
        <taxon>Sclerotiniaceae</taxon>
        <taxon>Botrytis</taxon>
    </lineage>
</organism>
<reference evidence="3" key="1">
    <citation type="journal article" date="2013" name="Genome Announc.">
        <title>Draft genome sequence of Botrytis cinerea BcDW1, inoculum for noble rot of grape berries.</title>
        <authorList>
            <person name="Blanco-Ulate B."/>
            <person name="Allen G."/>
            <person name="Powell A.L."/>
            <person name="Cantu D."/>
        </authorList>
    </citation>
    <scope>NUCLEOTIDE SEQUENCE [LARGE SCALE GENOMIC DNA]</scope>
    <source>
        <strain evidence="3">BcDW1</strain>
    </source>
</reference>
<feature type="compositionally biased region" description="Basic and acidic residues" evidence="1">
    <location>
        <begin position="537"/>
        <end position="546"/>
    </location>
</feature>
<dbReference type="Proteomes" id="UP000012045">
    <property type="component" value="Unassembled WGS sequence"/>
</dbReference>